<dbReference type="GO" id="GO:0005634">
    <property type="term" value="C:nucleus"/>
    <property type="evidence" value="ECO:0007669"/>
    <property type="project" value="TreeGrafter"/>
</dbReference>
<keyword evidence="6" id="KW-0788">Thiol protease</keyword>
<organism evidence="10 11">
    <name type="scientific">Effrenium voratum</name>
    <dbReference type="NCBI Taxonomy" id="2562239"/>
    <lineage>
        <taxon>Eukaryota</taxon>
        <taxon>Sar</taxon>
        <taxon>Alveolata</taxon>
        <taxon>Dinophyceae</taxon>
        <taxon>Suessiales</taxon>
        <taxon>Symbiodiniaceae</taxon>
        <taxon>Effrenium</taxon>
    </lineage>
</organism>
<feature type="compositionally biased region" description="Basic and acidic residues" evidence="8">
    <location>
        <begin position="4168"/>
        <end position="4196"/>
    </location>
</feature>
<dbReference type="EMBL" id="CAUJNA010003528">
    <property type="protein sequence ID" value="CAJ1404192.1"/>
    <property type="molecule type" value="Genomic_DNA"/>
</dbReference>
<evidence type="ECO:0000256" key="5">
    <source>
        <dbReference type="ARBA" id="ARBA00022801"/>
    </source>
</evidence>
<dbReference type="SUPFAM" id="SSF52540">
    <property type="entry name" value="P-loop containing nucleoside triphosphate hydrolases"/>
    <property type="match status" value="1"/>
</dbReference>
<keyword evidence="4" id="KW-0833">Ubl conjugation pathway</keyword>
<dbReference type="GO" id="GO:0071947">
    <property type="term" value="P:protein deubiquitination involved in ubiquitin-dependent protein catabolic process"/>
    <property type="evidence" value="ECO:0007669"/>
    <property type="project" value="TreeGrafter"/>
</dbReference>
<evidence type="ECO:0000256" key="7">
    <source>
        <dbReference type="ARBA" id="ARBA00022837"/>
    </source>
</evidence>
<dbReference type="InterPro" id="IPR027417">
    <property type="entry name" value="P-loop_NTPase"/>
</dbReference>
<sequence>MTWEGSFMGVLGKNGVVKSVRFHPGDDKARQICVVNVHEGPEISLPGASLTVIEDDESDKESVDKGSDEEEEEEEEAMLLPHGRSLRCFRELVWPQRLAQEKRRAFEPSVRDMTVNDTKAAIRTFKAAVEGVASAVKGECSAYVEDFFACFAHRYQLSSCGDATVSKMLKCQVILELGDSETNVKYEDGRTKRVANTRLRPLERVTRDATGYSGDSSFNDFRFTKNCLPTGIEERMQDIDIILGSSAKVRLADSHRRLGDSPWSLFQASFPDPHSTDELCVVAEDKPHKRKWKVLTKENGLLVSADADPNSKELCRLPANAVVVEDGIPPKRLPTGERRLRIRYKADAAKQAEGDLIDAMEPEEYVVEVEAGYFGGHCGTAATSIRVCSKGVLKTLNFRPGVEGGSAGIDSEPGNNMGWTPRDRTMHVVRITIRKTGWHSFEIVDGTDVEKTWSKDFKVLGWFDDYKGISGISITDPDNEELELGKEREYHNSGTHKLRLRRMGEVTADVDDKFDPRGWVTIRKTDLELVEEPHGQKPAKGPQCFLRAGLAERPTTSNRYLRSDRWHTITVTSDCTDRTVLVFLDGVQATEKEINIGATAAGLGSDDAGRRVQGPVSPLEMLTTSLSATVSPYAVPQAGFLLFASSSARGMPGGIMLRRITFYNTTLGSQQVEEQYLNSRYQREKKPPPQQLALSPAMKKSAPYLWVHGSFLCEFADCFISSAGGDLVHLLRAFTLGLEGACKSISDSPAGGKPLWSPDQQTALLDAVELFQRSEPLFKKWQPLWTAEEHAVPSLAASYVRRLQTVRQNLRNQGGRLLIPLGIKTLDVGAQMIMLILEKRDAQTYRLTVINSGSPGLDWHACSSAEPPKFKSQAALALDNIPSWKAEDDAFWAMLVITSAVPPSPMMGKEPLPLYDKFIPWLIGCPLEHYLVTSIYAFDGQAPETEQCEAGQDLRTPQYGGTGAWRCMTFALRFLLRDRGLPVVSAKLVKWHLRRSFLKLSIKDLASARALSTSERTVLRIGAKQFALGAVKVSNRLAQDAPEMAGAAERLLSDARTVVSELEAAVVAKPGAHHVWNDPSVLPVLDLQSGAEDQQPEAWGLHPFFERLLRTDVSPGAATGVPLLVPINLMQVPTVVKDLDEAHRALQLCEILCAKLAFVGKERCKFSPYLRVSLLQHVFTELVPLPLGPATQKAPLNLRDHIWAPEGWDAVHPQMTRAGQLELLLILRRLAEHFAAASCTLASNKGFDATKITVFGAIASIADRVARTTVRRSRDVGAEEGPSALTEAMNGKLGQRPVAVDPNTFLVQSETIETAAPELNLARTAICAYFCEVMSHYEIKKLKDETMFDWDTYGWMMYVEREKGLERVVKQMCAKHLLETGKDWGKLVAGHQSENAYLVRTWPEFAALRDIIFFWKYFLCTDLRVFPDTSNWPLQAAYLAWNVANESEVFGPPTNRGAIFQVSAFGQDHVLKTNEPNYRPKPSASGHRYASAALASKYTGRAVVRTEDDLLYLRSLPTFEDRLRPSDSEALLSFLTVPYIRMPLMLSFFTSADRVNCLFSDTLRSILHAVVLEPGKFLMPGRWNECPQMVPAASAAEAELLATPFGQLLTELSCSPKMPLSLSGRLLELALVLANSVTSDTVGVVLFAVRVAARVESATSLLLRAHSGGITSSPLLAASLNMSESVLAELRSGKQYLRRLFQEAFQWIDTWLDELKDLIKKEASAQDSGRPEAQRAREAETKQKRVDEHMRCACNLHAHSILMLRNVDLEEDGPASVSKLLSSFAFLSMHHTFNLQDGLEIPEPELFEIYHRHRRHLVGWFETRMEKKEYKSFNTVLQTVHEQFSALDAASSIDTAEFEWGSIGGDLHNAGRYCVVGRKRSEAERGEITSVTEDKSGATWVELNVQLLQVTVRGRYVTPLEEETSGHTDFRDILRLRGREAKTVQCAALLSTDLVKVRELLSFPFRTLHWNERPSNALPVLADADRIYDVEDLDASEGFIAELFEPVRRQFFAQPVVPQDILFFLQEEIPEGAAVAVLTGVHPRIRGRVWKEVLVFRELRVVHIYGIMNYGGQCYRRLEYSTNCKYALAGLQPAFQNRPSPWPEWGRHQAGKPETEPKNFPASVVLCRTLVRRTPMKGGGEEGREPLDDPAQWSDGDVSEEEDDEGERTVWERAQREGEQYLPSRVLDGLLPEALLKNYRFYQTNSWPHRVIHGYKLNEKKEEEEEAGEPQHFVEVRLVKCAEVIPTRTRGWQATVALHSPGRPTHYLLNLLYASEGSPLHSLARTLTRFEDLSFILAWTCVDPQGSAKQPSIDLVELPRLAVNFKCMQKDGELRLYCVDHGDLFLPNGPPTALRSEAARLLSPLPHALLLQTENSEFHVLCPNVKVFRPVIDSDPFSTELVFARADFKWNKNSRNKSFLYPVHPTLSFLQTPTQNSALYLLLMQWLHRNYGEAAALVNSIATDDRLDAGEAQIFEQLSIIGDADADTHAIRLQITLAMSNAPGLDWPWENCKEVEGYLKKLSHVSARCRLSQADETRVLRICSDERKRRDLVRAEVKAMKRQFWGYYGKVKLQRYHKILTDPVAALEATAQDHRELQEWLKHIRKKVRAAQLPGGREEVKEVLTQVLGGWEKEDAMTSLVLENREKYLAALQDPTQRPFVVPCPERPKETKWQSHLDQNVLMCSLFDLLFEVLGAELLLRDDVGEDSEGPEIPLMRRMSLPMAMEHAKKMINGECQISDTGTYALLYSVFTRSVAVKLGRSKDVNYQHQHSFGELLLQLTPGARNHGILNSVLHILALNPETAAGMPQLTKPKKVRLVKQWKAKLSQIQKSLLDAAYGLQLQWPPHPKDFGELPVPVHCEVANIFLELPPNSLGGLNPQRLFNLLGGKASLSRRPVNVGLGCDWRLLCSSKLHTVSNEDLDAFASRPLHALVEKHIRFEDPAEEAAADMPFVLDAHPAMQHAVAKAFMGRLAKEMKNYAAMHNKQKRPRLMHMDIDGIVAGGKEPLEKAMAQLEDLFKGLQAVKKQDENFISTTIDRVMKAVDACSTTSERPDHPVERLHFWLLRYAGHETEMWFQLLCRTLLSPDCMTDFQRFNPFLTEEEVQELLAALAQMMLVTSRRQQVCRAMDHCRNLLSLLGRDNASSSAVALKAGLTEKSSLLSNAIAAERIYISEKDGKKGFDPRFLLFEFISGFLLRPRQVEMVREFLNIIHSGGSAVKQMIMGQGKTTVVTPLLSFVLADSEHLVVIVVPHALLEFSRSVLQGTFASVVQKQVSTFKCDRAVDIDFNFSLSVDAVRRQGDLIVTTPGDVKSLLLRFLEQLEVSSDRRSKKNTPQLRRETLEMGKVLQMLRKQSVCMLDEVDLILHPLKSELNFPTGPKSLIHHAPERWRLPLHVLDGFFAAEDPARTPAQLKESHAARQILQTLSEVVLQGTERKQLQKNPHLVLLSEDFFHDEMKPILCQWLCLWLTIEHVGRVFEEGFSPSDRGLSEEEITAYLITRTSPVDVQMVGSKEEWAQWAADAPWLQELLAAGKGSAEGEFNPELVSKEQRGISLLTEYKATILEGGDQLRLKLRETPAALERRLARVNRLPAKDVQTLNLGGEWLQTFLPHCLQKIDRVTFGIMTDEQVKAALAEQPLMPLTRSKLAIPFVGKDVPSQSSEFAHPDIVLGLTSFAYRYEGLRRSDFDEVMSALADRLENEGGGSQLERPTALRWKAWVEEAGAVFCVKQREMDERTNEDTGEDPRADKRPRVLPLHLLEKTNAPQMQRLFELFRRLPSAIHFYLENIIFPNFMRFQEQKFSASGQEMGGSILFRQRLGFSGTPSELMPRELGQCEYEPGSEGEVVSTLTSPSIVSFKTLGSDWTVEALLDAVAEAAERGECQALIDTGALVTGLTNKEVAEHLLGFKKRADGTMPAILPEWIEGVVYIEEDGAKRILNRQSREVGKLADSGVPISARFCFYDQIHTTGMDIQHRLDAVAALTLGKDMVWRDFAQGAYRMRGIGRGQSICLYIIPEIEQLIYRDMGLAHLAQLPRFSTLGHRHKGVLDAVACWLLCQSMRTEKVQYAMLQLQNLANVWRRSSLALVMGDYEAMAGMKPDTLARIQVYKEPIDFKVPSKVPQMDTMGAAAERRIDAAQRFVEDADRPEVEEIRGNMQRLAEAGAESQETEGERGLETEQQREQEQERQQEVEEESQREQEIQIEKFVDLMHCRDHEEPVPWDVDTLSVPEEKTLPKQFYEARDFCLWKRQPLKSLPEECLLSRNWFDPQWSGFRRVKNVFMQLEWVTDRSRLQRGKNEVPLTRAEEHEMHRKMHLIWDLLNRKGAGECEMAPKWRYRAEEAQGSPASQGGQHVDFEPPEGQILHMEILRLLQASFDWDTAFHRVSTAMAVLQSGGDPEVAVATKACSEEDARLGYVDACRLLRSAYFRPRDEGRGFIVLSLAEAETLRRIMHCRVGRPLLPQHPETSVALRCVMSNHMVFDESLGFGAGPKFQTSTMQQVARFLDCQTFYREPEISVLLRAIQHDQPFARRRFLESLGSCRRRALSNWQEQPISAVLQRNWLEFDQTLSRLRAVRLRDAIEGQGLSVEAAFQKYDVDNSGLLEPMEFCRALHDLGFAFTAEEVANWVEAIDENGDYCVDNQEFLAFVKTQVNSLLTSGISGHSSLPESIGTAKKPKVQDISHHKPLGRGKPATWSLQQRWNKKCTCGKPGSGRQKLTRSG</sequence>
<evidence type="ECO:0000256" key="2">
    <source>
        <dbReference type="ARBA" id="ARBA00012759"/>
    </source>
</evidence>
<feature type="compositionally biased region" description="Acidic residues" evidence="8">
    <location>
        <begin position="2157"/>
        <end position="2166"/>
    </location>
</feature>
<protein>
    <recommendedName>
        <fullName evidence="2">ubiquitinyl hydrolase 1</fullName>
        <ecNumber evidence="2">3.4.19.12</ecNumber>
    </recommendedName>
</protein>
<evidence type="ECO:0000256" key="3">
    <source>
        <dbReference type="ARBA" id="ARBA00022670"/>
    </source>
</evidence>
<keyword evidence="3" id="KW-0645">Protease</keyword>
<dbReference type="InterPro" id="IPR051346">
    <property type="entry name" value="OTU_Deubiquitinase"/>
</dbReference>
<keyword evidence="7" id="KW-0106">Calcium</keyword>
<dbReference type="InterPro" id="IPR022105">
    <property type="entry name" value="DUF3645"/>
</dbReference>
<dbReference type="CDD" id="cd00051">
    <property type="entry name" value="EFh"/>
    <property type="match status" value="1"/>
</dbReference>
<feature type="region of interest" description="Disordered" evidence="8">
    <location>
        <begin position="4157"/>
        <end position="4196"/>
    </location>
</feature>
<evidence type="ECO:0000313" key="11">
    <source>
        <dbReference type="Proteomes" id="UP001178507"/>
    </source>
</evidence>
<evidence type="ECO:0000256" key="8">
    <source>
        <dbReference type="SAM" id="MobiDB-lite"/>
    </source>
</evidence>
<dbReference type="PROSITE" id="PS50222">
    <property type="entry name" value="EF_HAND_2"/>
    <property type="match status" value="1"/>
</dbReference>
<name>A0AA36JDE9_9DINO</name>
<dbReference type="PANTHER" id="PTHR13367">
    <property type="entry name" value="UBIQUITIN THIOESTERASE"/>
    <property type="match status" value="1"/>
</dbReference>
<dbReference type="EC" id="3.4.19.12" evidence="2"/>
<reference evidence="10" key="1">
    <citation type="submission" date="2023-08" db="EMBL/GenBank/DDBJ databases">
        <authorList>
            <person name="Chen Y."/>
            <person name="Shah S."/>
            <person name="Dougan E. K."/>
            <person name="Thang M."/>
            <person name="Chan C."/>
        </authorList>
    </citation>
    <scope>NUCLEOTIDE SEQUENCE</scope>
</reference>
<feature type="region of interest" description="Disordered" evidence="8">
    <location>
        <begin position="1723"/>
        <end position="1744"/>
    </location>
</feature>
<accession>A0AA36JDE9</accession>
<feature type="domain" description="EF-hand" evidence="9">
    <location>
        <begin position="4580"/>
        <end position="4615"/>
    </location>
</feature>
<dbReference type="SUPFAM" id="SSF47473">
    <property type="entry name" value="EF-hand"/>
    <property type="match status" value="1"/>
</dbReference>
<keyword evidence="11" id="KW-1185">Reference proteome</keyword>
<proteinExistence type="predicted"/>
<dbReference type="GO" id="GO:0005737">
    <property type="term" value="C:cytoplasm"/>
    <property type="evidence" value="ECO:0007669"/>
    <property type="project" value="TreeGrafter"/>
</dbReference>
<dbReference type="SMART" id="SM00054">
    <property type="entry name" value="EFh"/>
    <property type="match status" value="2"/>
</dbReference>
<dbReference type="GO" id="GO:0005509">
    <property type="term" value="F:calcium ion binding"/>
    <property type="evidence" value="ECO:0007669"/>
    <property type="project" value="InterPro"/>
</dbReference>
<dbReference type="Pfam" id="PF12359">
    <property type="entry name" value="DUF3645"/>
    <property type="match status" value="1"/>
</dbReference>
<dbReference type="Pfam" id="PF12340">
    <property type="entry name" value="DUF3638"/>
    <property type="match status" value="1"/>
</dbReference>
<dbReference type="InterPro" id="IPR002048">
    <property type="entry name" value="EF_hand_dom"/>
</dbReference>
<dbReference type="InterPro" id="IPR011992">
    <property type="entry name" value="EF-hand-dom_pair"/>
</dbReference>
<feature type="region of interest" description="Disordered" evidence="8">
    <location>
        <begin position="2135"/>
        <end position="2169"/>
    </location>
</feature>
<dbReference type="Proteomes" id="UP001178507">
    <property type="component" value="Unassembled WGS sequence"/>
</dbReference>
<comment type="catalytic activity">
    <reaction evidence="1">
        <text>Thiol-dependent hydrolysis of ester, thioester, amide, peptide and isopeptide bonds formed by the C-terminal Gly of ubiquitin (a 76-residue protein attached to proteins as an intracellular targeting signal).</text>
        <dbReference type="EC" id="3.4.19.12"/>
    </reaction>
</comment>
<dbReference type="InterPro" id="IPR018247">
    <property type="entry name" value="EF_Hand_1_Ca_BS"/>
</dbReference>
<evidence type="ECO:0000256" key="4">
    <source>
        <dbReference type="ARBA" id="ARBA00022786"/>
    </source>
</evidence>
<dbReference type="Gene3D" id="1.10.238.10">
    <property type="entry name" value="EF-hand"/>
    <property type="match status" value="1"/>
</dbReference>
<dbReference type="PROSITE" id="PS00018">
    <property type="entry name" value="EF_HAND_1"/>
    <property type="match status" value="1"/>
</dbReference>
<evidence type="ECO:0000313" key="10">
    <source>
        <dbReference type="EMBL" id="CAJ1404192.1"/>
    </source>
</evidence>
<keyword evidence="5" id="KW-0378">Hydrolase</keyword>
<gene>
    <name evidence="10" type="ORF">EVOR1521_LOCUS26697</name>
</gene>
<comment type="caution">
    <text evidence="10">The sequence shown here is derived from an EMBL/GenBank/DDBJ whole genome shotgun (WGS) entry which is preliminary data.</text>
</comment>
<dbReference type="GO" id="GO:0004843">
    <property type="term" value="F:cysteine-type deubiquitinase activity"/>
    <property type="evidence" value="ECO:0007669"/>
    <property type="project" value="UniProtKB-EC"/>
</dbReference>
<evidence type="ECO:0000256" key="1">
    <source>
        <dbReference type="ARBA" id="ARBA00000707"/>
    </source>
</evidence>
<evidence type="ECO:0000256" key="6">
    <source>
        <dbReference type="ARBA" id="ARBA00022807"/>
    </source>
</evidence>
<dbReference type="Pfam" id="PF13499">
    <property type="entry name" value="EF-hand_7"/>
    <property type="match status" value="1"/>
</dbReference>
<dbReference type="InterPro" id="IPR022099">
    <property type="entry name" value="DUF3638"/>
</dbReference>
<dbReference type="GO" id="GO:0070530">
    <property type="term" value="F:K63-linked polyubiquitin modification-dependent protein binding"/>
    <property type="evidence" value="ECO:0007669"/>
    <property type="project" value="TreeGrafter"/>
</dbReference>
<evidence type="ECO:0000259" key="9">
    <source>
        <dbReference type="PROSITE" id="PS50222"/>
    </source>
</evidence>
<dbReference type="PANTHER" id="PTHR13367:SF28">
    <property type="entry name" value="UBIQUITIN THIOESTERASE ZRANB1"/>
    <property type="match status" value="1"/>
</dbReference>